<reference evidence="2 3" key="1">
    <citation type="submission" date="2022-10" db="EMBL/GenBank/DDBJ databases">
        <title>Aestuariibacter sp. AA17 isolated from Montipora capitata coral fragment.</title>
        <authorList>
            <person name="Emsley S.A."/>
            <person name="Pfannmuller K.M."/>
            <person name="Loughran R.M."/>
            <person name="Shlafstein M."/>
            <person name="Papke E."/>
            <person name="Saw J.H."/>
            <person name="Ushijima B."/>
            <person name="Videau P."/>
        </authorList>
    </citation>
    <scope>NUCLEOTIDE SEQUENCE [LARGE SCALE GENOMIC DNA]</scope>
    <source>
        <strain evidence="2 3">AA17</strain>
    </source>
</reference>
<name>A0ABT3ACI3_9ALTE</name>
<proteinExistence type="predicted"/>
<keyword evidence="2" id="KW-0449">Lipoprotein</keyword>
<sequence>MLKIMIVLACLFMTISCGTNNVAKLKYYLLSSPDTSTFKTHKVLTNTNGLRIGNVTTAEYLQRSQLPMLIGTHQVYYASQHLWAQPLTDDIRMALEHALAGLFSESNSADNATLHFHFDHFTATDNAAVICEGHYRVEVENTGPDSAQPRYPFTFTLPLDEDGFEHAISKLNQCISEISQQAHQDFQGTMNHHAKQN</sequence>
<keyword evidence="3" id="KW-1185">Reference proteome</keyword>
<evidence type="ECO:0000313" key="2">
    <source>
        <dbReference type="EMBL" id="MCV2885997.1"/>
    </source>
</evidence>
<dbReference type="PROSITE" id="PS51257">
    <property type="entry name" value="PROKAR_LIPOPROTEIN"/>
    <property type="match status" value="1"/>
</dbReference>
<organism evidence="2 3">
    <name type="scientific">Fluctibacter corallii</name>
    <dbReference type="NCBI Taxonomy" id="2984329"/>
    <lineage>
        <taxon>Bacteria</taxon>
        <taxon>Pseudomonadati</taxon>
        <taxon>Pseudomonadota</taxon>
        <taxon>Gammaproteobacteria</taxon>
        <taxon>Alteromonadales</taxon>
        <taxon>Alteromonadaceae</taxon>
        <taxon>Fluctibacter</taxon>
    </lineage>
</organism>
<dbReference type="EMBL" id="JAOWKX010000008">
    <property type="protein sequence ID" value="MCV2885997.1"/>
    <property type="molecule type" value="Genomic_DNA"/>
</dbReference>
<gene>
    <name evidence="2" type="ORF">OE749_14990</name>
</gene>
<protein>
    <submittedName>
        <fullName evidence="2">ABC-type transport auxiliary lipoprotein family protein</fullName>
    </submittedName>
</protein>
<dbReference type="Gene3D" id="3.40.50.10610">
    <property type="entry name" value="ABC-type transport auxiliary lipoprotein component"/>
    <property type="match status" value="1"/>
</dbReference>
<dbReference type="SUPFAM" id="SSF159594">
    <property type="entry name" value="XCC0632-like"/>
    <property type="match status" value="1"/>
</dbReference>
<comment type="caution">
    <text evidence="2">The sequence shown here is derived from an EMBL/GenBank/DDBJ whole genome shotgun (WGS) entry which is preliminary data.</text>
</comment>
<dbReference type="InterPro" id="IPR005586">
    <property type="entry name" value="ABC_trans_aux"/>
</dbReference>
<dbReference type="Proteomes" id="UP001652504">
    <property type="component" value="Unassembled WGS sequence"/>
</dbReference>
<evidence type="ECO:0000259" key="1">
    <source>
        <dbReference type="Pfam" id="PF03886"/>
    </source>
</evidence>
<feature type="domain" description="ABC-type transport auxiliary lipoprotein component" evidence="1">
    <location>
        <begin position="28"/>
        <end position="181"/>
    </location>
</feature>
<accession>A0ABT3ACI3</accession>
<dbReference type="RefSeq" id="WP_263713288.1">
    <property type="nucleotide sequence ID" value="NZ_JAOWKX010000008.1"/>
</dbReference>
<dbReference type="Pfam" id="PF03886">
    <property type="entry name" value="ABC_trans_aux"/>
    <property type="match status" value="1"/>
</dbReference>
<evidence type="ECO:0000313" key="3">
    <source>
        <dbReference type="Proteomes" id="UP001652504"/>
    </source>
</evidence>